<dbReference type="Gene3D" id="3.40.190.290">
    <property type="match status" value="1"/>
</dbReference>
<organism evidence="6 7">
    <name type="scientific">Cupriavidus plantarum</name>
    <dbReference type="NCBI Taxonomy" id="942865"/>
    <lineage>
        <taxon>Bacteria</taxon>
        <taxon>Pseudomonadati</taxon>
        <taxon>Pseudomonadota</taxon>
        <taxon>Betaproteobacteria</taxon>
        <taxon>Burkholderiales</taxon>
        <taxon>Burkholderiaceae</taxon>
        <taxon>Cupriavidus</taxon>
    </lineage>
</organism>
<dbReference type="InterPro" id="IPR005119">
    <property type="entry name" value="LysR_subst-bd"/>
</dbReference>
<dbReference type="SUPFAM" id="SSF46785">
    <property type="entry name" value="Winged helix' DNA-binding domain"/>
    <property type="match status" value="1"/>
</dbReference>
<evidence type="ECO:0000259" key="5">
    <source>
        <dbReference type="PROSITE" id="PS50931"/>
    </source>
</evidence>
<keyword evidence="4" id="KW-0804">Transcription</keyword>
<dbReference type="PROSITE" id="PS50931">
    <property type="entry name" value="HTH_LYSR"/>
    <property type="match status" value="1"/>
</dbReference>
<sequence length="315" mass="34596">MNLQAIRYFLMVSTTGSFQATARHFQVPASSVSRFVAALEKELGQQLLYRNTRAVRLTEAGEQFFLQVRDAVELLDQAAEGLVHRDADINGLVRINAPETLGRLHIAGIVNALQARYPELVVELTLTDAYIDPVQEGADITIRVSPLLDSGLIGKVIGAQRHVVAASPAYIAAHGRPATPGDLLTHRCLVYKGQLGAQKWYYRMQDADPFQTLNVSGPLRSNNAEALLAAAVAGRGIVVFPTWVYRADMFKTGELVALLDQWEFAASPDPTYIQMLSPENRLRSRKVREVSAFIVEAIGAPPYWDGIGEGTVRGR</sequence>
<comment type="similarity">
    <text evidence="1">Belongs to the LysR transcriptional regulatory family.</text>
</comment>
<evidence type="ECO:0000256" key="3">
    <source>
        <dbReference type="ARBA" id="ARBA00023125"/>
    </source>
</evidence>
<proteinExistence type="inferred from homology"/>
<dbReference type="InterPro" id="IPR036388">
    <property type="entry name" value="WH-like_DNA-bd_sf"/>
</dbReference>
<dbReference type="PANTHER" id="PTHR30537">
    <property type="entry name" value="HTH-TYPE TRANSCRIPTIONAL REGULATOR"/>
    <property type="match status" value="1"/>
</dbReference>
<dbReference type="EMBL" id="QGGT01000001">
    <property type="protein sequence ID" value="PWK38991.1"/>
    <property type="molecule type" value="Genomic_DNA"/>
</dbReference>
<gene>
    <name evidence="6" type="ORF">C7419_1012894</name>
</gene>
<evidence type="ECO:0000313" key="7">
    <source>
        <dbReference type="Proteomes" id="UP000245754"/>
    </source>
</evidence>
<dbReference type="InterPro" id="IPR058163">
    <property type="entry name" value="LysR-type_TF_proteobact-type"/>
</dbReference>
<keyword evidence="3" id="KW-0238">DNA-binding</keyword>
<dbReference type="InterPro" id="IPR000847">
    <property type="entry name" value="LysR_HTH_N"/>
</dbReference>
<keyword evidence="7" id="KW-1185">Reference proteome</keyword>
<protein>
    <submittedName>
        <fullName evidence="6">LysR family transcriptional regulator</fullName>
    </submittedName>
</protein>
<dbReference type="CDD" id="cd08422">
    <property type="entry name" value="PBP2_CrgA_like"/>
    <property type="match status" value="1"/>
</dbReference>
<dbReference type="Pfam" id="PF03466">
    <property type="entry name" value="LysR_substrate"/>
    <property type="match status" value="1"/>
</dbReference>
<dbReference type="Gene3D" id="1.10.10.10">
    <property type="entry name" value="Winged helix-like DNA-binding domain superfamily/Winged helix DNA-binding domain"/>
    <property type="match status" value="1"/>
</dbReference>
<dbReference type="GO" id="GO:0043565">
    <property type="term" value="F:sequence-specific DNA binding"/>
    <property type="evidence" value="ECO:0007669"/>
    <property type="project" value="TreeGrafter"/>
</dbReference>
<evidence type="ECO:0000256" key="4">
    <source>
        <dbReference type="ARBA" id="ARBA00023163"/>
    </source>
</evidence>
<dbReference type="Proteomes" id="UP000245754">
    <property type="component" value="Unassembled WGS sequence"/>
</dbReference>
<dbReference type="RefSeq" id="WP_109582511.1">
    <property type="nucleotide sequence ID" value="NZ_QGGT01000001.1"/>
</dbReference>
<keyword evidence="2" id="KW-0805">Transcription regulation</keyword>
<feature type="domain" description="HTH lysR-type" evidence="5">
    <location>
        <begin position="1"/>
        <end position="58"/>
    </location>
</feature>
<evidence type="ECO:0000256" key="2">
    <source>
        <dbReference type="ARBA" id="ARBA00023015"/>
    </source>
</evidence>
<dbReference type="Pfam" id="PF00126">
    <property type="entry name" value="HTH_1"/>
    <property type="match status" value="1"/>
</dbReference>
<accession>A0A316F2V8</accession>
<dbReference type="FunFam" id="1.10.10.10:FF:000001">
    <property type="entry name" value="LysR family transcriptional regulator"/>
    <property type="match status" value="1"/>
</dbReference>
<reference evidence="6 7" key="1">
    <citation type="submission" date="2018-05" db="EMBL/GenBank/DDBJ databases">
        <title>Genomic Encyclopedia of Type Strains, Phase IV (KMG-V): Genome sequencing to study the core and pangenomes of soil and plant-associated prokaryotes.</title>
        <authorList>
            <person name="Whitman W."/>
        </authorList>
    </citation>
    <scope>NUCLEOTIDE SEQUENCE [LARGE SCALE GENOMIC DNA]</scope>
    <source>
        <strain evidence="6 7">SLV-132</strain>
    </source>
</reference>
<comment type="caution">
    <text evidence="6">The sequence shown here is derived from an EMBL/GenBank/DDBJ whole genome shotgun (WGS) entry which is preliminary data.</text>
</comment>
<dbReference type="InterPro" id="IPR036390">
    <property type="entry name" value="WH_DNA-bd_sf"/>
</dbReference>
<dbReference type="PANTHER" id="PTHR30537:SF14">
    <property type="entry name" value="TRANSCRIPTIONAL REGULATOR LYSR FAMILY"/>
    <property type="match status" value="1"/>
</dbReference>
<dbReference type="AlphaFoldDB" id="A0A316F2V8"/>
<name>A0A316F2V8_9BURK</name>
<evidence type="ECO:0000256" key="1">
    <source>
        <dbReference type="ARBA" id="ARBA00009437"/>
    </source>
</evidence>
<evidence type="ECO:0000313" key="6">
    <source>
        <dbReference type="EMBL" id="PWK38991.1"/>
    </source>
</evidence>
<dbReference type="SUPFAM" id="SSF53850">
    <property type="entry name" value="Periplasmic binding protein-like II"/>
    <property type="match status" value="1"/>
</dbReference>
<dbReference type="GO" id="GO:0006351">
    <property type="term" value="P:DNA-templated transcription"/>
    <property type="evidence" value="ECO:0007669"/>
    <property type="project" value="TreeGrafter"/>
</dbReference>
<dbReference type="GO" id="GO:0003700">
    <property type="term" value="F:DNA-binding transcription factor activity"/>
    <property type="evidence" value="ECO:0007669"/>
    <property type="project" value="InterPro"/>
</dbReference>